<gene>
    <name evidence="1" type="ORF">ACFQPE_03830</name>
</gene>
<dbReference type="InterPro" id="IPR006311">
    <property type="entry name" value="TAT_signal"/>
</dbReference>
<dbReference type="RefSeq" id="WP_276305327.1">
    <property type="nucleotide sequence ID" value="NZ_CP119992.1"/>
</dbReference>
<sequence length="355" mass="38144">MVVPRGPSSRRTFLKSSLGAAGALTLAGCLGGEGGTGNGGGNGSGGGSGPTDMVMHTATETTAAYAMSQGIAAVVNDNTDAVRIDARPSEGTNANIGQLNRNEAHIVYIQNWSANKIEEGEEPFSDLSFQPYQVHHLYDLGWFLCSGNDGWETVADIEPDSRVSPTPRGSGTAEMLEHALGYVTSDYERISVDYGGQASAMSEGRLDVGAGTFVNFSVEPGWLQEMKGTVDLRLLDFPDDATAEMESDPALLVTEIDTGEMEGYAHAPDPLIAPSLAYNFVVRNDFSYDAVYGYLEALHGNREGLGEYHGLLTPLADEKYFLENPYDMPFHPAAADFYEELGIWSDDLTRGEKVE</sequence>
<dbReference type="AlphaFoldDB" id="A0ABD6A647"/>
<dbReference type="PROSITE" id="PS51318">
    <property type="entry name" value="TAT"/>
    <property type="match status" value="1"/>
</dbReference>
<accession>A0ABD6A647</accession>
<protein>
    <submittedName>
        <fullName evidence="1">TAXI family TRAP transporter solute-binding subunit</fullName>
    </submittedName>
</protein>
<dbReference type="PANTHER" id="PTHR42941">
    <property type="entry name" value="SLL1037 PROTEIN"/>
    <property type="match status" value="1"/>
</dbReference>
<evidence type="ECO:0000313" key="2">
    <source>
        <dbReference type="Proteomes" id="UP001596547"/>
    </source>
</evidence>
<dbReference type="GeneID" id="79314904"/>
<keyword evidence="2" id="KW-1185">Reference proteome</keyword>
<comment type="caution">
    <text evidence="1">The sequence shown here is derived from an EMBL/GenBank/DDBJ whole genome shotgun (WGS) entry which is preliminary data.</text>
</comment>
<dbReference type="Pfam" id="PF16868">
    <property type="entry name" value="NMT1_3"/>
    <property type="match status" value="1"/>
</dbReference>
<dbReference type="PANTHER" id="PTHR42941:SF1">
    <property type="entry name" value="SLL1037 PROTEIN"/>
    <property type="match status" value="1"/>
</dbReference>
<dbReference type="PROSITE" id="PS51257">
    <property type="entry name" value="PROKAR_LIPOPROTEIN"/>
    <property type="match status" value="1"/>
</dbReference>
<organism evidence="1 2">
    <name type="scientific">Halomarina halobia</name>
    <dbReference type="NCBI Taxonomy" id="3033386"/>
    <lineage>
        <taxon>Archaea</taxon>
        <taxon>Methanobacteriati</taxon>
        <taxon>Methanobacteriota</taxon>
        <taxon>Stenosarchaea group</taxon>
        <taxon>Halobacteria</taxon>
        <taxon>Halobacteriales</taxon>
        <taxon>Natronomonadaceae</taxon>
        <taxon>Halomarina</taxon>
    </lineage>
</organism>
<proteinExistence type="predicted"/>
<dbReference type="Proteomes" id="UP001596547">
    <property type="component" value="Unassembled WGS sequence"/>
</dbReference>
<dbReference type="EMBL" id="JBHTBF010000001">
    <property type="protein sequence ID" value="MFC7315925.1"/>
    <property type="molecule type" value="Genomic_DNA"/>
</dbReference>
<name>A0ABD6A647_9EURY</name>
<reference evidence="1 2" key="1">
    <citation type="journal article" date="2019" name="Int. J. Syst. Evol. Microbiol.">
        <title>The Global Catalogue of Microorganisms (GCM) 10K type strain sequencing project: providing services to taxonomists for standard genome sequencing and annotation.</title>
        <authorList>
            <consortium name="The Broad Institute Genomics Platform"/>
            <consortium name="The Broad Institute Genome Sequencing Center for Infectious Disease"/>
            <person name="Wu L."/>
            <person name="Ma J."/>
        </authorList>
    </citation>
    <scope>NUCLEOTIDE SEQUENCE [LARGE SCALE GENOMIC DNA]</scope>
    <source>
        <strain evidence="1 2">PSR21</strain>
    </source>
</reference>
<dbReference type="Gene3D" id="3.40.190.10">
    <property type="entry name" value="Periplasmic binding protein-like II"/>
    <property type="match status" value="2"/>
</dbReference>
<dbReference type="SUPFAM" id="SSF53850">
    <property type="entry name" value="Periplasmic binding protein-like II"/>
    <property type="match status" value="1"/>
</dbReference>
<dbReference type="InterPro" id="IPR011852">
    <property type="entry name" value="TRAP_TAXI"/>
</dbReference>
<evidence type="ECO:0000313" key="1">
    <source>
        <dbReference type="EMBL" id="MFC7315925.1"/>
    </source>
</evidence>